<accession>A0A6M1S4Z2</accession>
<sequence length="93" mass="10640">MTDQIILISGWWIAAAFFALWVRSLLKQSRQAALYLAERRAAVKFSVDHPAAPGTNSFLIDFFVCGSDELARRWPEWPAYRRRKILELTGEAA</sequence>
<dbReference type="AlphaFoldDB" id="A0A6M1S4Z2"/>
<name>A0A6M1S4Z2_9HYPH</name>
<dbReference type="EMBL" id="JAAKZH010000003">
    <property type="protein sequence ID" value="NGO64230.1"/>
    <property type="molecule type" value="Genomic_DNA"/>
</dbReference>
<dbReference type="RefSeq" id="WP_163905206.1">
    <property type="nucleotide sequence ID" value="NZ_CP048427.1"/>
</dbReference>
<comment type="caution">
    <text evidence="2">The sequence shown here is derived from an EMBL/GenBank/DDBJ whole genome shotgun (WGS) entry which is preliminary data.</text>
</comment>
<proteinExistence type="predicted"/>
<keyword evidence="1" id="KW-1133">Transmembrane helix</keyword>
<dbReference type="Proteomes" id="UP000477849">
    <property type="component" value="Unassembled WGS sequence"/>
</dbReference>
<feature type="transmembrane region" description="Helical" evidence="1">
    <location>
        <begin position="6"/>
        <end position="26"/>
    </location>
</feature>
<keyword evidence="1" id="KW-0812">Transmembrane</keyword>
<reference evidence="2 3" key="1">
    <citation type="submission" date="2020-02" db="EMBL/GenBank/DDBJ databases">
        <title>Genome sequence of the type strain CCBAU10050 of Rhizobium daejeonense.</title>
        <authorList>
            <person name="Gao J."/>
            <person name="Sun J."/>
        </authorList>
    </citation>
    <scope>NUCLEOTIDE SEQUENCE [LARGE SCALE GENOMIC DNA]</scope>
    <source>
        <strain evidence="2 3">CCBAU10050</strain>
    </source>
</reference>
<keyword evidence="3" id="KW-1185">Reference proteome</keyword>
<protein>
    <submittedName>
        <fullName evidence="2">Uncharacterized protein</fullName>
    </submittedName>
</protein>
<keyword evidence="1" id="KW-0472">Membrane</keyword>
<organism evidence="2 3">
    <name type="scientific">Rhizobium daejeonense</name>
    <dbReference type="NCBI Taxonomy" id="240521"/>
    <lineage>
        <taxon>Bacteria</taxon>
        <taxon>Pseudomonadati</taxon>
        <taxon>Pseudomonadota</taxon>
        <taxon>Alphaproteobacteria</taxon>
        <taxon>Hyphomicrobiales</taxon>
        <taxon>Rhizobiaceae</taxon>
        <taxon>Rhizobium/Agrobacterium group</taxon>
        <taxon>Rhizobium</taxon>
    </lineage>
</organism>
<evidence type="ECO:0000256" key="1">
    <source>
        <dbReference type="SAM" id="Phobius"/>
    </source>
</evidence>
<evidence type="ECO:0000313" key="3">
    <source>
        <dbReference type="Proteomes" id="UP000477849"/>
    </source>
</evidence>
<evidence type="ECO:0000313" key="2">
    <source>
        <dbReference type="EMBL" id="NGO64230.1"/>
    </source>
</evidence>
<gene>
    <name evidence="2" type="ORF">G6N76_11130</name>
</gene>